<dbReference type="STRING" id="137658.SAMN05216186_11850"/>
<dbReference type="InterPro" id="IPR018087">
    <property type="entry name" value="Glyco_hydro_5_CS"/>
</dbReference>
<dbReference type="InterPro" id="IPR001547">
    <property type="entry name" value="Glyco_hydro_5"/>
</dbReference>
<dbReference type="InterPro" id="IPR031768">
    <property type="entry name" value="CBM60_xylan-bd"/>
</dbReference>
<dbReference type="Gene3D" id="3.20.20.80">
    <property type="entry name" value="Glycosidases"/>
    <property type="match status" value="1"/>
</dbReference>
<dbReference type="SMART" id="SM00458">
    <property type="entry name" value="RICIN"/>
    <property type="match status" value="1"/>
</dbReference>
<dbReference type="GO" id="GO:0004553">
    <property type="term" value="F:hydrolase activity, hydrolyzing O-glycosyl compounds"/>
    <property type="evidence" value="ECO:0007669"/>
    <property type="project" value="InterPro"/>
</dbReference>
<dbReference type="InterPro" id="IPR000772">
    <property type="entry name" value="Ricin_B_lectin"/>
</dbReference>
<dbReference type="Pfam" id="PF16841">
    <property type="entry name" value="CBM60"/>
    <property type="match status" value="1"/>
</dbReference>
<dbReference type="Pfam" id="PF00150">
    <property type="entry name" value="Cellulase"/>
    <property type="match status" value="1"/>
</dbReference>
<dbReference type="InterPro" id="IPR035992">
    <property type="entry name" value="Ricin_B-like_lectins"/>
</dbReference>
<evidence type="ECO:0000259" key="4">
    <source>
        <dbReference type="SMART" id="SM00458"/>
    </source>
</evidence>
<dbReference type="PANTHER" id="PTHR34142">
    <property type="entry name" value="ENDO-BETA-1,4-GLUCANASE A"/>
    <property type="match status" value="1"/>
</dbReference>
<keyword evidence="1 3" id="KW-0378">Hydrolase</keyword>
<reference evidence="5 6" key="1">
    <citation type="submission" date="2016-10" db="EMBL/GenBank/DDBJ databases">
        <authorList>
            <person name="de Groot N.N."/>
        </authorList>
    </citation>
    <scope>NUCLEOTIDE SEQUENCE [LARGE SCALE GENOMIC DNA]</scope>
    <source>
        <strain evidence="5 6">JCM 21544</strain>
    </source>
</reference>
<dbReference type="RefSeq" id="WP_084338349.1">
    <property type="nucleotide sequence ID" value="NZ_FNFD01000018.1"/>
</dbReference>
<feature type="domain" description="Ricin B lectin" evidence="4">
    <location>
        <begin position="36"/>
        <end position="171"/>
    </location>
</feature>
<keyword evidence="2 3" id="KW-0326">Glycosidase</keyword>
<dbReference type="Gene3D" id="2.80.10.50">
    <property type="match status" value="2"/>
</dbReference>
<keyword evidence="6" id="KW-1185">Reference proteome</keyword>
<dbReference type="PROSITE" id="PS00659">
    <property type="entry name" value="GLYCOSYL_HYDROL_F5"/>
    <property type="match status" value="1"/>
</dbReference>
<dbReference type="GO" id="GO:0000272">
    <property type="term" value="P:polysaccharide catabolic process"/>
    <property type="evidence" value="ECO:0007669"/>
    <property type="project" value="InterPro"/>
</dbReference>
<evidence type="ECO:0000256" key="3">
    <source>
        <dbReference type="RuleBase" id="RU361153"/>
    </source>
</evidence>
<evidence type="ECO:0000313" key="5">
    <source>
        <dbReference type="EMBL" id="SDL32266.1"/>
    </source>
</evidence>
<evidence type="ECO:0000313" key="6">
    <source>
        <dbReference type="Proteomes" id="UP000198706"/>
    </source>
</evidence>
<organism evidence="5 6">
    <name type="scientific">Pseudomonas indica</name>
    <dbReference type="NCBI Taxonomy" id="137658"/>
    <lineage>
        <taxon>Bacteria</taxon>
        <taxon>Pseudomonadati</taxon>
        <taxon>Pseudomonadota</taxon>
        <taxon>Gammaproteobacteria</taxon>
        <taxon>Pseudomonadales</taxon>
        <taxon>Pseudomonadaceae</taxon>
        <taxon>Pseudomonas</taxon>
    </lineage>
</organism>
<dbReference type="EMBL" id="FNFD01000018">
    <property type="protein sequence ID" value="SDL32266.1"/>
    <property type="molecule type" value="Genomic_DNA"/>
</dbReference>
<evidence type="ECO:0000256" key="2">
    <source>
        <dbReference type="ARBA" id="ARBA00023295"/>
    </source>
</evidence>
<dbReference type="InterPro" id="IPR017853">
    <property type="entry name" value="GH"/>
</dbReference>
<dbReference type="Pfam" id="PF00652">
    <property type="entry name" value="Ricin_B_lectin"/>
    <property type="match status" value="1"/>
</dbReference>
<dbReference type="PANTHER" id="PTHR34142:SF1">
    <property type="entry name" value="GLYCOSIDE HYDROLASE FAMILY 5 DOMAIN-CONTAINING PROTEIN"/>
    <property type="match status" value="1"/>
</dbReference>
<comment type="similarity">
    <text evidence="3">Belongs to the glycosyl hydrolase 5 (cellulase A) family.</text>
</comment>
<evidence type="ECO:0000256" key="1">
    <source>
        <dbReference type="ARBA" id="ARBA00022801"/>
    </source>
</evidence>
<gene>
    <name evidence="5" type="ORF">SAMN05216186_11850</name>
</gene>
<name>A0A1G9J4U3_9PSED</name>
<proteinExistence type="inferred from homology"/>
<dbReference type="PROSITE" id="PS50231">
    <property type="entry name" value="RICIN_B_LECTIN"/>
    <property type="match status" value="1"/>
</dbReference>
<protein>
    <submittedName>
        <fullName evidence="5">Aryl-phospho-beta-D-glucosidase BglC, GH1 family</fullName>
    </submittedName>
</protein>
<dbReference type="SUPFAM" id="SSF51445">
    <property type="entry name" value="(Trans)glycosidases"/>
    <property type="match status" value="1"/>
</dbReference>
<dbReference type="SUPFAM" id="SSF50370">
    <property type="entry name" value="Ricin B-like lectins"/>
    <property type="match status" value="1"/>
</dbReference>
<dbReference type="Proteomes" id="UP000198706">
    <property type="component" value="Unassembled WGS sequence"/>
</dbReference>
<accession>A0A1G9J4U3</accession>
<dbReference type="CDD" id="cd00161">
    <property type="entry name" value="beta-trefoil_Ricin-like"/>
    <property type="match status" value="1"/>
</dbReference>
<dbReference type="AlphaFoldDB" id="A0A1G9J4U3"/>
<sequence>MNPITLPIGSRLAQWSLAGLAGLYAMSSLAGPIASGEYMIKSVQSNKCIDVAGEHNGANVQQYNCWSGANNQRFLVTDLGNDAYSIQPRHTMMSLSAAGAGTVKGTNLEQASWSGAAHQQWEVRSVSGGHEIRPRHATGLCVDVAGASMNDGANLLLWTCHGGNNQKWVFTRMDDGASTGGTATGEGQTTTVNGISFASKSTGGAGAEDSWNIWSDGYIEQSFAFSNPSSLSVMARGEVAGGVWPAMTVSVGGTQVASFTVNSSEWKSYNFDVTGKTGSQAVRVAFTNDAIVNGEDRNLLVKSVSVTTSGDTGSDETTETTTPTANALVAQNGQLRVSGVNLVNAAGQPIQLAGMSSHGLQWFGHLMNASSIKWLRDDWKANVVRAAMYTADGGYISNPSVKDKVVEIVDAAIQNDMYVIIDWHILNDNDPNIYKTQAIEFFREMATRYGNRPNVIYEIANEPNGYANWNDHIRPYAVDVINAIRQIDPDNVVLVGTGTWSQDIHQAADNPLKDPNVMYTLHFYAGTHGQELRDRIDYARNKGAAILVSEWGTSQASGGGGVYANETRTWINFLNQRAISWVNWNLSDKGESSAALAPGASATGGWTSQQLSDSGRLVRELMRNR</sequence>